<keyword evidence="6 11" id="KW-0175">Coiled coil</keyword>
<evidence type="ECO:0000313" key="12">
    <source>
        <dbReference type="EMBL" id="SPO34778.1"/>
    </source>
</evidence>
<dbReference type="EMBL" id="OOIP01000001">
    <property type="protein sequence ID" value="SPO34778.1"/>
    <property type="molecule type" value="Genomic_DNA"/>
</dbReference>
<keyword evidence="8 10" id="KW-0131">Cell cycle</keyword>
<gene>
    <name evidence="12" type="ORF">PSFLO_00249</name>
</gene>
<evidence type="ECO:0000256" key="5">
    <source>
        <dbReference type="ARBA" id="ARBA00022838"/>
    </source>
</evidence>
<dbReference type="InterPro" id="IPR013252">
    <property type="entry name" value="Ndc80_Spc24"/>
</dbReference>
<dbReference type="GO" id="GO:0008017">
    <property type="term" value="F:microtubule binding"/>
    <property type="evidence" value="ECO:0007669"/>
    <property type="project" value="TreeGrafter"/>
</dbReference>
<keyword evidence="9 10" id="KW-0137">Centromere</keyword>
<keyword evidence="7 10" id="KW-0539">Nucleus</keyword>
<accession>A0A5C3ERD5</accession>
<keyword evidence="5 10" id="KW-0995">Kinetochore</keyword>
<reference evidence="12 13" key="1">
    <citation type="submission" date="2018-03" db="EMBL/GenBank/DDBJ databases">
        <authorList>
            <person name="Guldener U."/>
        </authorList>
    </citation>
    <scope>NUCLEOTIDE SEQUENCE [LARGE SCALE GENOMIC DNA]</scope>
    <source>
        <strain evidence="12 13">DAOM196992</strain>
    </source>
</reference>
<feature type="coiled-coil region" evidence="11">
    <location>
        <begin position="113"/>
        <end position="140"/>
    </location>
</feature>
<keyword evidence="4 10" id="KW-0498">Mitosis</keyword>
<comment type="similarity">
    <text evidence="1 10">Belongs to the SPC24 family.</text>
</comment>
<keyword evidence="13" id="KW-1185">Reference proteome</keyword>
<dbReference type="Pfam" id="PF08286">
    <property type="entry name" value="Spc24"/>
    <property type="match status" value="1"/>
</dbReference>
<proteinExistence type="inferred from homology"/>
<dbReference type="GO" id="GO:0005634">
    <property type="term" value="C:nucleus"/>
    <property type="evidence" value="ECO:0007669"/>
    <property type="project" value="UniProtKB-SubCell"/>
</dbReference>
<dbReference type="OrthoDB" id="3344830at2759"/>
<evidence type="ECO:0000256" key="4">
    <source>
        <dbReference type="ARBA" id="ARBA00022776"/>
    </source>
</evidence>
<dbReference type="GO" id="GO:0051301">
    <property type="term" value="P:cell division"/>
    <property type="evidence" value="ECO:0007669"/>
    <property type="project" value="UniProtKB-UniRule"/>
</dbReference>
<dbReference type="Proteomes" id="UP000323386">
    <property type="component" value="Unassembled WGS sequence"/>
</dbReference>
<evidence type="ECO:0000256" key="1">
    <source>
        <dbReference type="ARBA" id="ARBA00007804"/>
    </source>
</evidence>
<dbReference type="CDD" id="cd11565">
    <property type="entry name" value="RWD_Spc24"/>
    <property type="match status" value="1"/>
</dbReference>
<keyword evidence="2 10" id="KW-0158">Chromosome</keyword>
<dbReference type="PANTHER" id="PTHR22142">
    <property type="match status" value="1"/>
</dbReference>
<evidence type="ECO:0000256" key="3">
    <source>
        <dbReference type="ARBA" id="ARBA00022618"/>
    </source>
</evidence>
<sequence>MTVEVQESPAAAAMAKHDDTRLTDADFSSLLASLQPHEELATLSHIENLISETSTRRAGMASEMSHKISTLQASLDELRKNSTRAATDWRSLHSHREVMAKLDNQKFDLAKSINEQEARLSALQSELLEVKRLHDEVQDEDVETEGELDRDALCLKIFRGLGFLPAKDEMDADAGFTSILVRSDKRNAALPIEVSEPKLKQSGISPFVLANQLWKAAD</sequence>
<evidence type="ECO:0000256" key="11">
    <source>
        <dbReference type="SAM" id="Coils"/>
    </source>
</evidence>
<evidence type="ECO:0000256" key="10">
    <source>
        <dbReference type="RuleBase" id="RU368011"/>
    </source>
</evidence>
<evidence type="ECO:0000313" key="13">
    <source>
        <dbReference type="Proteomes" id="UP000323386"/>
    </source>
</evidence>
<dbReference type="GO" id="GO:0031262">
    <property type="term" value="C:Ndc80 complex"/>
    <property type="evidence" value="ECO:0007669"/>
    <property type="project" value="TreeGrafter"/>
</dbReference>
<organism evidence="12 13">
    <name type="scientific">Pseudozyma flocculosa</name>
    <dbReference type="NCBI Taxonomy" id="84751"/>
    <lineage>
        <taxon>Eukaryota</taxon>
        <taxon>Fungi</taxon>
        <taxon>Dikarya</taxon>
        <taxon>Basidiomycota</taxon>
        <taxon>Ustilaginomycotina</taxon>
        <taxon>Ustilaginomycetes</taxon>
        <taxon>Ustilaginales</taxon>
        <taxon>Ustilaginaceae</taxon>
        <taxon>Pseudozyma</taxon>
    </lineage>
</organism>
<comment type="function">
    <text evidence="10">Acts as a component of the essential kinetochore-associated NDC80 complex, which is required for chromosome segregation and spindle checkpoint activity.</text>
</comment>
<evidence type="ECO:0000256" key="7">
    <source>
        <dbReference type="ARBA" id="ARBA00023242"/>
    </source>
</evidence>
<evidence type="ECO:0000256" key="9">
    <source>
        <dbReference type="ARBA" id="ARBA00023328"/>
    </source>
</evidence>
<dbReference type="AlphaFoldDB" id="A0A5C3ERD5"/>
<protein>
    <recommendedName>
        <fullName evidence="10">Kinetochore protein Spc24</fullName>
    </recommendedName>
</protein>
<name>A0A5C3ERD5_9BASI</name>
<evidence type="ECO:0000256" key="6">
    <source>
        <dbReference type="ARBA" id="ARBA00023054"/>
    </source>
</evidence>
<dbReference type="GO" id="GO:0007059">
    <property type="term" value="P:chromosome segregation"/>
    <property type="evidence" value="ECO:0007669"/>
    <property type="project" value="TreeGrafter"/>
</dbReference>
<evidence type="ECO:0000256" key="8">
    <source>
        <dbReference type="ARBA" id="ARBA00023306"/>
    </source>
</evidence>
<dbReference type="PANTHER" id="PTHR22142:SF2">
    <property type="entry name" value="KINETOCHORE PROTEIN SPC24"/>
    <property type="match status" value="1"/>
</dbReference>
<evidence type="ECO:0000256" key="2">
    <source>
        <dbReference type="ARBA" id="ARBA00022454"/>
    </source>
</evidence>
<comment type="subcellular location">
    <subcellularLocation>
        <location evidence="10">Nucleus</location>
    </subcellularLocation>
    <subcellularLocation>
        <location evidence="10">Chromosome</location>
        <location evidence="10">Centromere</location>
        <location evidence="10">Kinetochore</location>
    </subcellularLocation>
</comment>
<comment type="subunit">
    <text evidence="10">Component of the NDC80 complex.</text>
</comment>
<keyword evidence="3 10" id="KW-0132">Cell division</keyword>